<dbReference type="SMART" id="SM00353">
    <property type="entry name" value="HLH"/>
    <property type="match status" value="1"/>
</dbReference>
<feature type="compositionally biased region" description="Acidic residues" evidence="3">
    <location>
        <begin position="220"/>
        <end position="230"/>
    </location>
</feature>
<dbReference type="Gene3D" id="4.10.280.10">
    <property type="entry name" value="Helix-loop-helix DNA-binding domain"/>
    <property type="match status" value="1"/>
</dbReference>
<feature type="compositionally biased region" description="Polar residues" evidence="3">
    <location>
        <begin position="374"/>
        <end position="383"/>
    </location>
</feature>
<dbReference type="Proteomes" id="UP001318040">
    <property type="component" value="Chromosome 3"/>
</dbReference>
<dbReference type="CDD" id="cd11400">
    <property type="entry name" value="bHLHzip_Myc"/>
    <property type="match status" value="1"/>
</dbReference>
<feature type="compositionally biased region" description="Low complexity" evidence="3">
    <location>
        <begin position="356"/>
        <end position="373"/>
    </location>
</feature>
<dbReference type="PRINTS" id="PR00044">
    <property type="entry name" value="LEUZIPPRMYC"/>
</dbReference>
<name>A0AAJ7XD79_PETMA</name>
<dbReference type="InterPro" id="IPR002418">
    <property type="entry name" value="Tscrpt_reg_Myc"/>
</dbReference>
<gene>
    <name evidence="6" type="primary">LOC103091821</name>
</gene>
<dbReference type="AlphaFoldDB" id="A0AAJ7XD79"/>
<evidence type="ECO:0000256" key="3">
    <source>
        <dbReference type="SAM" id="MobiDB-lite"/>
    </source>
</evidence>
<dbReference type="KEGG" id="pmrn:103091821"/>
<evidence type="ECO:0000313" key="6">
    <source>
        <dbReference type="RefSeq" id="XP_032829882.1"/>
    </source>
</evidence>
<feature type="region of interest" description="Disordered" evidence="3">
    <location>
        <begin position="201"/>
        <end position="405"/>
    </location>
</feature>
<dbReference type="InterPro" id="IPR050433">
    <property type="entry name" value="Myc_transcription_factors"/>
</dbReference>
<dbReference type="Pfam" id="PF00010">
    <property type="entry name" value="HLH"/>
    <property type="match status" value="1"/>
</dbReference>
<feature type="domain" description="BHLH" evidence="4">
    <location>
        <begin position="390"/>
        <end position="442"/>
    </location>
</feature>
<sequence length="478" mass="52168">MPGAAPAPHAMAAGRDYEFDSYKPFFYDEDCAWDFYQSTAPSEDIWKKFELLPTPPLSPNRANSMLLLPSGDPSYDDTTDLLDDEIESRSVLLDPICDYGSGRSRMKAVVLQDCMWSGFSARATLEKFVTEKLAAKKFGGLPSSAGVSLLSTCLPAVSCAVPRELSSGGGSPGEGGCAGVGGAGPCSASLVVTSAVVDPAEMLPFGPGGQHLPAEGQSQGDDEEEEDGETTENGVMSPGNETPSDSDDDDDDDDEDEEEEDEEIDVVTVEKRGPAKKSVAVRTVYNTNTARQYNQQQQQRSAPAYTSRGHIPPVHQQHNYAAPSPPPCKVENPPAAKRFRPDVHPAVAPTPPPVARGPTQSRGGSSSASSSRANSTGCGSPRSSDSEDQDKRRTHNILERQRRNDLKNSFFWLRDHIPELAHNDKAAKVQILKKAMEYSRTLQRQEKKLEAEKRQQQIRHQELLKRLEILRNSKTKRS</sequence>
<feature type="compositionally biased region" description="Basic and acidic residues" evidence="3">
    <location>
        <begin position="396"/>
        <end position="405"/>
    </location>
</feature>
<dbReference type="InterPro" id="IPR012682">
    <property type="entry name" value="Tscrpt_reg_Myc_N"/>
</dbReference>
<accession>A0AAJ7XD79</accession>
<dbReference type="PIRSF" id="PIRSF001705">
    <property type="entry name" value="Myc_protein"/>
    <property type="match status" value="1"/>
</dbReference>
<evidence type="ECO:0000259" key="4">
    <source>
        <dbReference type="PROSITE" id="PS50888"/>
    </source>
</evidence>
<dbReference type="GO" id="GO:0046983">
    <property type="term" value="F:protein dimerization activity"/>
    <property type="evidence" value="ECO:0007669"/>
    <property type="project" value="InterPro"/>
</dbReference>
<keyword evidence="2" id="KW-0175">Coiled coil</keyword>
<dbReference type="GeneID" id="103091821"/>
<feature type="coiled-coil region" evidence="2">
    <location>
        <begin position="432"/>
        <end position="473"/>
    </location>
</feature>
<dbReference type="GO" id="GO:0003677">
    <property type="term" value="F:DNA binding"/>
    <property type="evidence" value="ECO:0007669"/>
    <property type="project" value="UniProtKB-KW"/>
</dbReference>
<dbReference type="InterPro" id="IPR011598">
    <property type="entry name" value="bHLH_dom"/>
</dbReference>
<dbReference type="Pfam" id="PF01056">
    <property type="entry name" value="Myc_N"/>
    <property type="match status" value="1"/>
</dbReference>
<dbReference type="RefSeq" id="XP_032829882.1">
    <property type="nucleotide sequence ID" value="XM_032973991.1"/>
</dbReference>
<keyword evidence="1" id="KW-0238">DNA-binding</keyword>
<feature type="compositionally biased region" description="Acidic residues" evidence="3">
    <location>
        <begin position="244"/>
        <end position="265"/>
    </location>
</feature>
<evidence type="ECO:0000256" key="2">
    <source>
        <dbReference type="SAM" id="Coils"/>
    </source>
</evidence>
<dbReference type="FunFam" id="4.10.280.10:FF:000019">
    <property type="entry name" value="Myc proto-oncogene protein"/>
    <property type="match status" value="1"/>
</dbReference>
<feature type="compositionally biased region" description="Low complexity" evidence="3">
    <location>
        <begin position="285"/>
        <end position="306"/>
    </location>
</feature>
<proteinExistence type="predicted"/>
<protein>
    <submittedName>
        <fullName evidence="6">Transcriptional regulator Myc-2</fullName>
    </submittedName>
</protein>
<dbReference type="SUPFAM" id="SSF47459">
    <property type="entry name" value="HLH, helix-loop-helix DNA-binding domain"/>
    <property type="match status" value="1"/>
</dbReference>
<dbReference type="PANTHER" id="PTHR45851">
    <property type="entry name" value="MYC PROTO-ONCOGENE"/>
    <property type="match status" value="1"/>
</dbReference>
<dbReference type="PROSITE" id="PS50888">
    <property type="entry name" value="BHLH"/>
    <property type="match status" value="1"/>
</dbReference>
<dbReference type="GO" id="GO:0003700">
    <property type="term" value="F:DNA-binding transcription factor activity"/>
    <property type="evidence" value="ECO:0007669"/>
    <property type="project" value="InterPro"/>
</dbReference>
<evidence type="ECO:0000256" key="1">
    <source>
        <dbReference type="ARBA" id="ARBA00023125"/>
    </source>
</evidence>
<evidence type="ECO:0000313" key="5">
    <source>
        <dbReference type="Proteomes" id="UP001318040"/>
    </source>
</evidence>
<dbReference type="InterPro" id="IPR036638">
    <property type="entry name" value="HLH_DNA-bd_sf"/>
</dbReference>
<reference evidence="6" key="1">
    <citation type="submission" date="2025-08" db="UniProtKB">
        <authorList>
            <consortium name="RefSeq"/>
        </authorList>
    </citation>
    <scope>IDENTIFICATION</scope>
    <source>
        <tissue evidence="6">Sperm</tissue>
    </source>
</reference>
<organism evidence="5 6">
    <name type="scientific">Petromyzon marinus</name>
    <name type="common">Sea lamprey</name>
    <dbReference type="NCBI Taxonomy" id="7757"/>
    <lineage>
        <taxon>Eukaryota</taxon>
        <taxon>Metazoa</taxon>
        <taxon>Chordata</taxon>
        <taxon>Craniata</taxon>
        <taxon>Vertebrata</taxon>
        <taxon>Cyclostomata</taxon>
        <taxon>Hyperoartia</taxon>
        <taxon>Petromyzontiformes</taxon>
        <taxon>Petromyzontidae</taxon>
        <taxon>Petromyzon</taxon>
    </lineage>
</organism>
<keyword evidence="5" id="KW-1185">Reference proteome</keyword>